<name>A0A1I0MTZ6_9RHOB</name>
<dbReference type="GO" id="GO:0004185">
    <property type="term" value="F:serine-type carboxypeptidase activity"/>
    <property type="evidence" value="ECO:0007669"/>
    <property type="project" value="InterPro"/>
</dbReference>
<keyword evidence="5" id="KW-1185">Reference proteome</keyword>
<evidence type="ECO:0000256" key="2">
    <source>
        <dbReference type="ARBA" id="ARBA00022801"/>
    </source>
</evidence>
<dbReference type="RefSeq" id="WP_089989273.1">
    <property type="nucleotide sequence ID" value="NZ_FOIZ01000001.1"/>
</dbReference>
<keyword evidence="3" id="KW-0732">Signal</keyword>
<dbReference type="PANTHER" id="PTHR30023:SF0">
    <property type="entry name" value="PENICILLIN-SENSITIVE CARBOXYPEPTIDASE A"/>
    <property type="match status" value="1"/>
</dbReference>
<dbReference type="SUPFAM" id="SSF56601">
    <property type="entry name" value="beta-lactamase/transpeptidase-like"/>
    <property type="match status" value="1"/>
</dbReference>
<dbReference type="EMBL" id="FOIZ01000001">
    <property type="protein sequence ID" value="SEV92228.1"/>
    <property type="molecule type" value="Genomic_DNA"/>
</dbReference>
<proteinExistence type="inferred from homology"/>
<sequence length="503" mass="54469">MKHLLSRRYVLTGAVSALATASFADAPLVSLRPTARPGAPAETPIPPIRPQARLSARELIARAGLGGTVGFVVADTQTGEILEEVDGDIAVPPASVTKAVTALYALEALGPDYRFETRVLADGPIVNGVLQGNLILAGGGDPHLVTDQLATLVDQLKNAGLKEVTGEFRIWGDAIARVDEIDDTQLDYLGYNPTVAGLNLNFNRVHFEWKRAGENYTVALDARSETHRPPVTTARMRIVDRTTPVYTYADSNGVDNWTVARRALGSGGSRWLPVRYPALYAGEVFQTFARTAGIVLPKPVLMTQIPQGDVITAFKSDPLREILRDMLRFSTNLTAEVTGLAATAARADQKRGLRTSAFGMTRWAADRAEIDPQFVDHSGLGDQSRIAAGDMVRLLNARDVARQLKPILKPIAMLDDDRERIRDFPATINAKTGTLNFVSSLAGYITTQGGRELAFAFFAADMDAREKGKLSADEQPPGAGSYNGKAKRLQQVLLQRWGRAADL</sequence>
<dbReference type="Pfam" id="PF02113">
    <property type="entry name" value="Peptidase_S13"/>
    <property type="match status" value="1"/>
</dbReference>
<comment type="similarity">
    <text evidence="1">Belongs to the peptidase S13 family.</text>
</comment>
<dbReference type="STRING" id="364200.SAMN04488515_0243"/>
<feature type="signal peptide" evidence="3">
    <location>
        <begin position="1"/>
        <end position="24"/>
    </location>
</feature>
<dbReference type="Proteomes" id="UP000199167">
    <property type="component" value="Unassembled WGS sequence"/>
</dbReference>
<accession>A0A1I0MTZ6</accession>
<evidence type="ECO:0000313" key="5">
    <source>
        <dbReference type="Proteomes" id="UP000199167"/>
    </source>
</evidence>
<keyword evidence="2" id="KW-0378">Hydrolase</keyword>
<dbReference type="GO" id="GO:0006508">
    <property type="term" value="P:proteolysis"/>
    <property type="evidence" value="ECO:0007669"/>
    <property type="project" value="InterPro"/>
</dbReference>
<evidence type="ECO:0000313" key="4">
    <source>
        <dbReference type="EMBL" id="SEV92228.1"/>
    </source>
</evidence>
<keyword evidence="4" id="KW-0121">Carboxypeptidase</keyword>
<protein>
    <submittedName>
        <fullName evidence="4">D-alanyl-D-alanine carboxypeptidase / D-alanyl-D-alanine-endopeptidase (Penicillin-binding protein 4)</fullName>
    </submittedName>
</protein>
<dbReference type="AlphaFoldDB" id="A0A1I0MTZ6"/>
<evidence type="ECO:0000256" key="1">
    <source>
        <dbReference type="ARBA" id="ARBA00006096"/>
    </source>
</evidence>
<dbReference type="Gene3D" id="3.40.710.10">
    <property type="entry name" value="DD-peptidase/beta-lactamase superfamily"/>
    <property type="match status" value="2"/>
</dbReference>
<evidence type="ECO:0000256" key="3">
    <source>
        <dbReference type="SAM" id="SignalP"/>
    </source>
</evidence>
<dbReference type="InterPro" id="IPR000667">
    <property type="entry name" value="Peptidase_S13"/>
</dbReference>
<dbReference type="NCBIfam" id="TIGR00666">
    <property type="entry name" value="PBP4"/>
    <property type="match status" value="1"/>
</dbReference>
<reference evidence="4 5" key="1">
    <citation type="submission" date="2016-10" db="EMBL/GenBank/DDBJ databases">
        <authorList>
            <person name="de Groot N.N."/>
        </authorList>
    </citation>
    <scope>NUCLEOTIDE SEQUENCE [LARGE SCALE GENOMIC DNA]</scope>
    <source>
        <strain evidence="4 5">DSM 17925</strain>
    </source>
</reference>
<organism evidence="4 5">
    <name type="scientific">Cognatiyoonia koreensis</name>
    <dbReference type="NCBI Taxonomy" id="364200"/>
    <lineage>
        <taxon>Bacteria</taxon>
        <taxon>Pseudomonadati</taxon>
        <taxon>Pseudomonadota</taxon>
        <taxon>Alphaproteobacteria</taxon>
        <taxon>Rhodobacterales</taxon>
        <taxon>Paracoccaceae</taxon>
        <taxon>Cognatiyoonia</taxon>
    </lineage>
</organism>
<dbReference type="PANTHER" id="PTHR30023">
    <property type="entry name" value="D-ALANYL-D-ALANINE CARBOXYPEPTIDASE"/>
    <property type="match status" value="1"/>
</dbReference>
<dbReference type="InterPro" id="IPR012338">
    <property type="entry name" value="Beta-lactam/transpept-like"/>
</dbReference>
<dbReference type="GO" id="GO:0000270">
    <property type="term" value="P:peptidoglycan metabolic process"/>
    <property type="evidence" value="ECO:0007669"/>
    <property type="project" value="TreeGrafter"/>
</dbReference>
<feature type="chain" id="PRO_5011784059" evidence="3">
    <location>
        <begin position="25"/>
        <end position="503"/>
    </location>
</feature>
<keyword evidence="4" id="KW-0645">Protease</keyword>
<dbReference type="OrthoDB" id="5372081at2"/>
<gene>
    <name evidence="4" type="ORF">SAMN04488515_0243</name>
</gene>
<dbReference type="Gene3D" id="3.50.80.20">
    <property type="entry name" value="D-Ala-D-Ala carboxypeptidase C, peptidase S13"/>
    <property type="match status" value="1"/>
</dbReference>
<dbReference type="PRINTS" id="PR00922">
    <property type="entry name" value="DADACBPTASE3"/>
</dbReference>
<dbReference type="PROSITE" id="PS51318">
    <property type="entry name" value="TAT"/>
    <property type="match status" value="1"/>
</dbReference>
<dbReference type="InterPro" id="IPR006311">
    <property type="entry name" value="TAT_signal"/>
</dbReference>